<dbReference type="InterPro" id="IPR003795">
    <property type="entry name" value="DUF192"/>
</dbReference>
<evidence type="ECO:0000313" key="1">
    <source>
        <dbReference type="EMBL" id="GEQ98452.1"/>
    </source>
</evidence>
<dbReference type="PANTHER" id="PTHR37953">
    <property type="entry name" value="UPF0127 PROTEIN MJ1496"/>
    <property type="match status" value="1"/>
</dbReference>
<dbReference type="PANTHER" id="PTHR37953:SF1">
    <property type="entry name" value="UPF0127 PROTEIN MJ1496"/>
    <property type="match status" value="1"/>
</dbReference>
<evidence type="ECO:0000313" key="2">
    <source>
        <dbReference type="Proteomes" id="UP000322084"/>
    </source>
</evidence>
<comment type="caution">
    <text evidence="1">The sequence shown here is derived from an EMBL/GenBank/DDBJ whole genome shotgun (WGS) entry which is preliminary data.</text>
</comment>
<dbReference type="Proteomes" id="UP000322084">
    <property type="component" value="Unassembled WGS sequence"/>
</dbReference>
<sequence>MPAQFSAKPSPMLLVKFLVSLALTWLWAGLLAPMGAAQTPQSLETMPLIVESENGTHHFTVEFANDPEERSIGLMFRKEMPEDHGMLFDMGMPVRASFWMKNTDLPLDLIFIKTDGTIANIGTGVPHQISPPVQSRGRVLGVLELNEGTAKKLGIKPGDRVLHPIFNNWDSEKETQPK</sequence>
<protein>
    <recommendedName>
        <fullName evidence="3">DUF192 domain-containing protein</fullName>
    </recommendedName>
</protein>
<reference evidence="1 2" key="1">
    <citation type="submission" date="2019-09" db="EMBL/GenBank/DDBJ databases">
        <title>NBRP : Genome information of microbial organism related human and environment.</title>
        <authorList>
            <person name="Hattori M."/>
            <person name="Oshima K."/>
            <person name="Inaba H."/>
            <person name="Suda W."/>
            <person name="Sakamoto M."/>
            <person name="Iino T."/>
            <person name="Kitahara M."/>
            <person name="Oshida Y."/>
            <person name="Iida T."/>
            <person name="Kudo T."/>
            <person name="Itoh T."/>
            <person name="Ohkuma M."/>
        </authorList>
    </citation>
    <scope>NUCLEOTIDE SEQUENCE [LARGE SCALE GENOMIC DNA]</scope>
    <source>
        <strain evidence="1 2">Hi-2</strain>
    </source>
</reference>
<dbReference type="RefSeq" id="WP_210431735.1">
    <property type="nucleotide sequence ID" value="NZ_BKCL01000006.1"/>
</dbReference>
<dbReference type="AlphaFoldDB" id="A0A5A7MQX3"/>
<organism evidence="1 2">
    <name type="scientific">Iodidimonas gelatinilytica</name>
    <dbReference type="NCBI Taxonomy" id="1236966"/>
    <lineage>
        <taxon>Bacteria</taxon>
        <taxon>Pseudomonadati</taxon>
        <taxon>Pseudomonadota</taxon>
        <taxon>Alphaproteobacteria</taxon>
        <taxon>Iodidimonadales</taxon>
        <taxon>Iodidimonadaceae</taxon>
        <taxon>Iodidimonas</taxon>
    </lineage>
</organism>
<accession>A0A5A7MQX3</accession>
<dbReference type="Pfam" id="PF02643">
    <property type="entry name" value="DUF192"/>
    <property type="match status" value="1"/>
</dbReference>
<name>A0A5A7MQX3_9PROT</name>
<proteinExistence type="predicted"/>
<dbReference type="Gene3D" id="2.60.120.1140">
    <property type="entry name" value="Protein of unknown function DUF192"/>
    <property type="match status" value="1"/>
</dbReference>
<gene>
    <name evidence="1" type="ORF">JCM17844_20890</name>
</gene>
<dbReference type="InterPro" id="IPR038695">
    <property type="entry name" value="Saro_0823-like_sf"/>
</dbReference>
<dbReference type="EMBL" id="BKCL01000006">
    <property type="protein sequence ID" value="GEQ98452.1"/>
    <property type="molecule type" value="Genomic_DNA"/>
</dbReference>
<evidence type="ECO:0008006" key="3">
    <source>
        <dbReference type="Google" id="ProtNLM"/>
    </source>
</evidence>